<evidence type="ECO:0000256" key="1">
    <source>
        <dbReference type="SAM" id="Phobius"/>
    </source>
</evidence>
<keyword evidence="1" id="KW-0472">Membrane</keyword>
<sequence length="97" mass="11317">MQDLSMHMQTCNLRWIEGAYFILIKLILRHLILLVVILKKNVMITQMDLVLINQYHYTIASEGNEGCISIDSCTKDNKGDVEIIIQINFVNKQQYFL</sequence>
<feature type="transmembrane region" description="Helical" evidence="1">
    <location>
        <begin position="20"/>
        <end position="38"/>
    </location>
</feature>
<keyword evidence="1" id="KW-0812">Transmembrane</keyword>
<comment type="caution">
    <text evidence="2">The sequence shown here is derived from an EMBL/GenBank/DDBJ whole genome shotgun (WGS) entry which is preliminary data.</text>
</comment>
<accession>A0A8S1NQA8</accession>
<keyword evidence="3" id="KW-1185">Reference proteome</keyword>
<dbReference type="AlphaFoldDB" id="A0A8S1NQA8"/>
<dbReference type="Proteomes" id="UP000692954">
    <property type="component" value="Unassembled WGS sequence"/>
</dbReference>
<protein>
    <submittedName>
        <fullName evidence="2">Uncharacterized protein</fullName>
    </submittedName>
</protein>
<dbReference type="EMBL" id="CAJJDN010000063">
    <property type="protein sequence ID" value="CAD8094678.1"/>
    <property type="molecule type" value="Genomic_DNA"/>
</dbReference>
<reference evidence="2" key="1">
    <citation type="submission" date="2021-01" db="EMBL/GenBank/DDBJ databases">
        <authorList>
            <consortium name="Genoscope - CEA"/>
            <person name="William W."/>
        </authorList>
    </citation>
    <scope>NUCLEOTIDE SEQUENCE</scope>
</reference>
<organism evidence="2 3">
    <name type="scientific">Paramecium sonneborni</name>
    <dbReference type="NCBI Taxonomy" id="65129"/>
    <lineage>
        <taxon>Eukaryota</taxon>
        <taxon>Sar</taxon>
        <taxon>Alveolata</taxon>
        <taxon>Ciliophora</taxon>
        <taxon>Intramacronucleata</taxon>
        <taxon>Oligohymenophorea</taxon>
        <taxon>Peniculida</taxon>
        <taxon>Parameciidae</taxon>
        <taxon>Paramecium</taxon>
    </lineage>
</organism>
<gene>
    <name evidence="2" type="ORF">PSON_ATCC_30995.1.T0630002</name>
</gene>
<evidence type="ECO:0000313" key="2">
    <source>
        <dbReference type="EMBL" id="CAD8094678.1"/>
    </source>
</evidence>
<keyword evidence="1" id="KW-1133">Transmembrane helix</keyword>
<proteinExistence type="predicted"/>
<evidence type="ECO:0000313" key="3">
    <source>
        <dbReference type="Proteomes" id="UP000692954"/>
    </source>
</evidence>
<name>A0A8S1NQA8_9CILI</name>